<dbReference type="EMBL" id="CACVKT020002568">
    <property type="protein sequence ID" value="CAC5378400.1"/>
    <property type="molecule type" value="Genomic_DNA"/>
</dbReference>
<dbReference type="OrthoDB" id="6058052at2759"/>
<evidence type="ECO:0000256" key="3">
    <source>
        <dbReference type="ARBA" id="ARBA00023043"/>
    </source>
</evidence>
<proteinExistence type="inferred from homology"/>
<evidence type="ECO:0000256" key="5">
    <source>
        <dbReference type="SAM" id="MobiDB-lite"/>
    </source>
</evidence>
<evidence type="ECO:0000313" key="7">
    <source>
        <dbReference type="Proteomes" id="UP000507470"/>
    </source>
</evidence>
<dbReference type="Pfam" id="PF12796">
    <property type="entry name" value="Ank_2"/>
    <property type="match status" value="1"/>
</dbReference>
<accession>A0A6J8B4Z6</accession>
<dbReference type="PANTHER" id="PTHR24156:SF7">
    <property type="entry name" value="ANKYRIN REPEAT DOMAIN-CONTAINING PROTEIN 34B-LIKE"/>
    <property type="match status" value="1"/>
</dbReference>
<keyword evidence="3 4" id="KW-0040">ANK repeat</keyword>
<keyword evidence="2" id="KW-0677">Repeat</keyword>
<evidence type="ECO:0000256" key="2">
    <source>
        <dbReference type="ARBA" id="ARBA00022737"/>
    </source>
</evidence>
<sequence length="426" mass="48492">MICQTLKKKRDILTQLEREVLEETTKENMEAETEDADRRTSVCEVTGECNNAVGYSGVSSTTLTTNDALHSAVAEKKLKLLKILLEGGSEVNRRAYDGKTALIIICCNFGVDHNEEYIIGVIKLLLKHKADPNVQDRKGRTAIMYAVRNLKPKTAVSLLLKHGADPLICDNFGKNAINFIRTECWSKYVDCFSQYVEPTRQQCIVVPTTTSINDKYIDKIKSYRTSQTEEKRIHILGYQDNICRQLTYTKLDEIKDKPCDNNNINWHCSDDVFCPHSAPPVKEDAVTGENIIVRRESYIPSYKNKDISCSLVLEAAEFGNARQERVNSDPTTKKKAVYERDRAYSLQGKRRQRPLRRHSSSQEPCRNEMFMFNQDEEGRKLMVGRNGSTSNSDTDISSMDINFLKNGAVRCFPILPPIEKIPNEMI</sequence>
<reference evidence="6 7" key="1">
    <citation type="submission" date="2020-06" db="EMBL/GenBank/DDBJ databases">
        <authorList>
            <person name="Li R."/>
            <person name="Bekaert M."/>
        </authorList>
    </citation>
    <scope>NUCLEOTIDE SEQUENCE [LARGE SCALE GENOMIC DNA]</scope>
    <source>
        <strain evidence="7">wild</strain>
    </source>
</reference>
<feature type="region of interest" description="Disordered" evidence="5">
    <location>
        <begin position="345"/>
        <end position="366"/>
    </location>
</feature>
<comment type="similarity">
    <text evidence="1">Belongs to the ANKRD34 family.</text>
</comment>
<dbReference type="InterPro" id="IPR002110">
    <property type="entry name" value="Ankyrin_rpt"/>
</dbReference>
<evidence type="ECO:0000256" key="4">
    <source>
        <dbReference type="PROSITE-ProRule" id="PRU00023"/>
    </source>
</evidence>
<dbReference type="PROSITE" id="PS50088">
    <property type="entry name" value="ANK_REPEAT"/>
    <property type="match status" value="2"/>
</dbReference>
<feature type="compositionally biased region" description="Basic residues" evidence="5">
    <location>
        <begin position="348"/>
        <end position="359"/>
    </location>
</feature>
<dbReference type="Gene3D" id="1.25.40.20">
    <property type="entry name" value="Ankyrin repeat-containing domain"/>
    <property type="match status" value="1"/>
</dbReference>
<gene>
    <name evidence="6" type="ORF">MCOR_14611</name>
</gene>
<feature type="repeat" description="ANK" evidence="4">
    <location>
        <begin position="64"/>
        <end position="96"/>
    </location>
</feature>
<dbReference type="InterPro" id="IPR042637">
    <property type="entry name" value="AN34A/B/C"/>
</dbReference>
<dbReference type="PANTHER" id="PTHR24156">
    <property type="entry name" value="ANK_REP_REGION DOMAIN-CONTAINING PROTEIN"/>
    <property type="match status" value="1"/>
</dbReference>
<organism evidence="6 7">
    <name type="scientific">Mytilus coruscus</name>
    <name type="common">Sea mussel</name>
    <dbReference type="NCBI Taxonomy" id="42192"/>
    <lineage>
        <taxon>Eukaryota</taxon>
        <taxon>Metazoa</taxon>
        <taxon>Spiralia</taxon>
        <taxon>Lophotrochozoa</taxon>
        <taxon>Mollusca</taxon>
        <taxon>Bivalvia</taxon>
        <taxon>Autobranchia</taxon>
        <taxon>Pteriomorphia</taxon>
        <taxon>Mytilida</taxon>
        <taxon>Mytiloidea</taxon>
        <taxon>Mytilidae</taxon>
        <taxon>Mytilinae</taxon>
        <taxon>Mytilus</taxon>
    </lineage>
</organism>
<protein>
    <submittedName>
        <fullName evidence="6">Uncharacterized protein</fullName>
    </submittedName>
</protein>
<dbReference type="PROSITE" id="PS50297">
    <property type="entry name" value="ANK_REP_REGION"/>
    <property type="match status" value="1"/>
</dbReference>
<dbReference type="SUPFAM" id="SSF48403">
    <property type="entry name" value="Ankyrin repeat"/>
    <property type="match status" value="1"/>
</dbReference>
<feature type="repeat" description="ANK" evidence="4">
    <location>
        <begin position="138"/>
        <end position="171"/>
    </location>
</feature>
<dbReference type="Proteomes" id="UP000507470">
    <property type="component" value="Unassembled WGS sequence"/>
</dbReference>
<dbReference type="InterPro" id="IPR036770">
    <property type="entry name" value="Ankyrin_rpt-contain_sf"/>
</dbReference>
<dbReference type="AlphaFoldDB" id="A0A6J8B4Z6"/>
<dbReference type="SMART" id="SM00248">
    <property type="entry name" value="ANK"/>
    <property type="match status" value="3"/>
</dbReference>
<keyword evidence="7" id="KW-1185">Reference proteome</keyword>
<evidence type="ECO:0000313" key="6">
    <source>
        <dbReference type="EMBL" id="CAC5378400.1"/>
    </source>
</evidence>
<name>A0A6J8B4Z6_MYTCO</name>
<evidence type="ECO:0000256" key="1">
    <source>
        <dbReference type="ARBA" id="ARBA00010029"/>
    </source>
</evidence>